<dbReference type="InterPro" id="IPR026444">
    <property type="entry name" value="Secre_tail"/>
</dbReference>
<organism evidence="4 5">
    <name type="scientific">Psychroserpens ponticola</name>
    <dbReference type="NCBI Taxonomy" id="2932268"/>
    <lineage>
        <taxon>Bacteria</taxon>
        <taxon>Pseudomonadati</taxon>
        <taxon>Bacteroidota</taxon>
        <taxon>Flavobacteriia</taxon>
        <taxon>Flavobacteriales</taxon>
        <taxon>Flavobacteriaceae</taxon>
        <taxon>Psychroserpens</taxon>
    </lineage>
</organism>
<dbReference type="InterPro" id="IPR013431">
    <property type="entry name" value="Delta_60_rpt"/>
</dbReference>
<evidence type="ECO:0000256" key="2">
    <source>
        <dbReference type="SAM" id="SignalP"/>
    </source>
</evidence>
<feature type="chain" id="PRO_5046565892" evidence="2">
    <location>
        <begin position="20"/>
        <end position="878"/>
    </location>
</feature>
<dbReference type="RefSeq" id="WP_249996412.1">
    <property type="nucleotide sequence ID" value="NZ_CP116221.1"/>
</dbReference>
<evidence type="ECO:0000256" key="1">
    <source>
        <dbReference type="ARBA" id="ARBA00022729"/>
    </source>
</evidence>
<proteinExistence type="predicted"/>
<dbReference type="NCBIfam" id="TIGR02608">
    <property type="entry name" value="delta_60_rpt"/>
    <property type="match status" value="13"/>
</dbReference>
<dbReference type="Gene3D" id="2.80.10.50">
    <property type="match status" value="6"/>
</dbReference>
<dbReference type="SUPFAM" id="SSF63829">
    <property type="entry name" value="Calcium-dependent phosphotriesterase"/>
    <property type="match status" value="1"/>
</dbReference>
<keyword evidence="5" id="KW-1185">Reference proteome</keyword>
<protein>
    <submittedName>
        <fullName evidence="4">T9SS type A sorting domain-containing protein</fullName>
    </submittedName>
</protein>
<keyword evidence="1 2" id="KW-0732">Signal</keyword>
<evidence type="ECO:0000313" key="5">
    <source>
        <dbReference type="Proteomes" id="UP001202717"/>
    </source>
</evidence>
<dbReference type="Pfam" id="PF18962">
    <property type="entry name" value="Por_Secre_tail"/>
    <property type="match status" value="1"/>
</dbReference>
<dbReference type="PANTHER" id="PTHR31778:SF2">
    <property type="entry name" value="BUD SITE SELECTION PROTEIN RAX2"/>
    <property type="match status" value="1"/>
</dbReference>
<feature type="signal peptide" evidence="2">
    <location>
        <begin position="1"/>
        <end position="19"/>
    </location>
</feature>
<accession>A0ABY7RXW6</accession>
<evidence type="ECO:0000259" key="3">
    <source>
        <dbReference type="Pfam" id="PF18962"/>
    </source>
</evidence>
<dbReference type="Proteomes" id="UP001202717">
    <property type="component" value="Chromosome"/>
</dbReference>
<sequence>MKKITQIAFFLISILSLQAQDDGTIDLSFLGDNKGQKGVSGAVHTIAVQPDGKLLIGGAFETYNQIWSPKLIRVNPDGSIDSSFNQTLLRDSNSSINSIVIQPDGKILVAGGFEMRTPHPDNELLEEDIMRLNADGTRDETFIAPGNTSGCGDIRSVALQSDGKIIIVGDISYCVSSTIDNNENIIRLNSDGSLDETFTTVVTDLGNGNSGEPIHSVRVQSDDKILIAGNFNQVNGVTQQRLARLNSDGTLDTSYTIGTGFNSAVNDIALQQDGKLLVVGNFTAFNATSQNQIVRLHTDGSLDAILNSGAGVGRFQPSNGYTAARNIENVVIQSDGKILIGGDYNRYDGTAVSRYTRLNSDGTFDNTFFNVDDLGIEIASVYTSLVLPSGDFIVGGNFDKHNSYKKSGLIKLTSSGQVDLSFNSGHGPTEEYFSTEIREITKASGNKLYVAGRFREYDDVFSRNIARINSDGSIDTSFSTGTDELINGFDDGVNDVMEQPSGKIIVVGEFETYNGNPAPGIAKLNNDGSFDNTFSVGTGVSSSNLIDTVVELADGKFLIGGFFDEFDGFTTRNLARLNADGSIDTTFFVSSASQIYDIFLLNNGQFFIGTYSYNDDIITGRLAKINPDGTRDTSFNATGIISGTTKIVKVLGNGQILVGGYYSSQGGSVLKLNADGSLDTGFTLADINARVEDMELQDDGKLIIGGNFDDIDGRDIRGVARLNSDGTFDDTFNPEVVSQDPDTYAGTDDFSNTVNSLELRDSGQLLVGGDFRSYNAQPKSPLIALFAGIPETLNTNPFEISERNISVFPNPASDLISISSEKEIQNIQLYTISGKQILNQQDLKSYNHRLDVSQLSKGFYLLKISNHATTITKKLVIN</sequence>
<gene>
    <name evidence="4" type="ORF">MUN68_000525</name>
</gene>
<dbReference type="PANTHER" id="PTHR31778">
    <property type="entry name" value="BUD SITE SELECTION PROTEIN RAX2"/>
    <property type="match status" value="1"/>
</dbReference>
<evidence type="ECO:0000313" key="4">
    <source>
        <dbReference type="EMBL" id="WCO01991.1"/>
    </source>
</evidence>
<dbReference type="NCBIfam" id="TIGR04183">
    <property type="entry name" value="Por_Secre_tail"/>
    <property type="match status" value="1"/>
</dbReference>
<reference evidence="4 5" key="1">
    <citation type="submission" date="2023-01" db="EMBL/GenBank/DDBJ databases">
        <title>Psychroserpens ponticola sp. nov., isolated from seawater.</title>
        <authorList>
            <person name="Kristyanto S."/>
            <person name="Jung J."/>
            <person name="Kim J.M."/>
            <person name="Jeon C.O."/>
        </authorList>
    </citation>
    <scope>NUCLEOTIDE SEQUENCE [LARGE SCALE GENOMIC DNA]</scope>
    <source>
        <strain evidence="4 5">MSW6</strain>
    </source>
</reference>
<dbReference type="EMBL" id="CP116221">
    <property type="protein sequence ID" value="WCO01991.1"/>
    <property type="molecule type" value="Genomic_DNA"/>
</dbReference>
<feature type="domain" description="Secretion system C-terminal sorting" evidence="3">
    <location>
        <begin position="807"/>
        <end position="877"/>
    </location>
</feature>
<name>A0ABY7RXW6_9FLAO</name>
<dbReference type="Pfam" id="PF17164">
    <property type="entry name" value="DUF5122"/>
    <property type="match status" value="13"/>
</dbReference>